<proteinExistence type="predicted"/>
<organism evidence="4 5">
    <name type="scientific">Ananas comosus</name>
    <name type="common">Pineapple</name>
    <name type="synonym">Ananas ananas</name>
    <dbReference type="NCBI Taxonomy" id="4615"/>
    <lineage>
        <taxon>Eukaryota</taxon>
        <taxon>Viridiplantae</taxon>
        <taxon>Streptophyta</taxon>
        <taxon>Embryophyta</taxon>
        <taxon>Tracheophyta</taxon>
        <taxon>Spermatophyta</taxon>
        <taxon>Magnoliopsida</taxon>
        <taxon>Liliopsida</taxon>
        <taxon>Poales</taxon>
        <taxon>Bromeliaceae</taxon>
        <taxon>Bromelioideae</taxon>
        <taxon>Ananas</taxon>
    </lineage>
</organism>
<dbReference type="Proteomes" id="UP000515123">
    <property type="component" value="Linkage group 21"/>
</dbReference>
<dbReference type="SUPFAM" id="SSF57756">
    <property type="entry name" value="Retrovirus zinc finger-like domains"/>
    <property type="match status" value="1"/>
</dbReference>
<reference evidence="4" key="1">
    <citation type="journal article" date="2015" name="Nat. Genet.">
        <title>The pineapple genome and the evolution of CAM photosynthesis.</title>
        <authorList>
            <person name="Ming R."/>
            <person name="VanBuren R."/>
            <person name="Wai C.M."/>
            <person name="Tang H."/>
            <person name="Schatz M.C."/>
            <person name="Bowers J.E."/>
            <person name="Lyons E."/>
            <person name="Wang M.L."/>
            <person name="Chen J."/>
            <person name="Biggers E."/>
            <person name="Zhang J."/>
            <person name="Huang L."/>
            <person name="Zhang L."/>
            <person name="Miao W."/>
            <person name="Zhang J."/>
            <person name="Ye Z."/>
            <person name="Miao C."/>
            <person name="Lin Z."/>
            <person name="Wang H."/>
            <person name="Zhou H."/>
            <person name="Yim W.C."/>
            <person name="Priest H.D."/>
            <person name="Zheng C."/>
            <person name="Woodhouse M."/>
            <person name="Edger P.P."/>
            <person name="Guyot R."/>
            <person name="Guo H.B."/>
            <person name="Guo H."/>
            <person name="Zheng G."/>
            <person name="Singh R."/>
            <person name="Sharma A."/>
            <person name="Min X."/>
            <person name="Zheng Y."/>
            <person name="Lee H."/>
            <person name="Gurtowski J."/>
            <person name="Sedlazeck F.J."/>
            <person name="Harkess A."/>
            <person name="McKain M.R."/>
            <person name="Liao Z."/>
            <person name="Fang J."/>
            <person name="Liu J."/>
            <person name="Zhang X."/>
            <person name="Zhang Q."/>
            <person name="Hu W."/>
            <person name="Qin Y."/>
            <person name="Wang K."/>
            <person name="Chen L.Y."/>
            <person name="Shirley N."/>
            <person name="Lin Y.R."/>
            <person name="Liu L.Y."/>
            <person name="Hernandez A.G."/>
            <person name="Wright C.L."/>
            <person name="Bulone V."/>
            <person name="Tuskan G.A."/>
            <person name="Heath K."/>
            <person name="Zee F."/>
            <person name="Moore P.H."/>
            <person name="Sunkar R."/>
            <person name="Leebens-Mack J.H."/>
            <person name="Mockler T."/>
            <person name="Bennetzen J.L."/>
            <person name="Freeling M."/>
            <person name="Sankoff D."/>
            <person name="Paterson A.H."/>
            <person name="Zhu X."/>
            <person name="Yang X."/>
            <person name="Smith J.A."/>
            <person name="Cushman J.C."/>
            <person name="Paull R.E."/>
            <person name="Yu Q."/>
        </authorList>
    </citation>
    <scope>NUCLEOTIDE SEQUENCE [LARGE SCALE GENOMIC DNA]</scope>
    <source>
        <strain evidence="4">cv. F153</strain>
    </source>
</reference>
<protein>
    <submittedName>
        <fullName evidence="5">Uncharacterized protein LOC109726294</fullName>
    </submittedName>
</protein>
<dbReference type="InterPro" id="IPR036875">
    <property type="entry name" value="Znf_CCHC_sf"/>
</dbReference>
<dbReference type="OrthoDB" id="679733at2759"/>
<dbReference type="RefSeq" id="XP_020111394.1">
    <property type="nucleotide sequence ID" value="XM_020255805.1"/>
</dbReference>
<keyword evidence="1" id="KW-0479">Metal-binding</keyword>
<keyword evidence="1" id="KW-0862">Zinc</keyword>
<dbReference type="GO" id="GO:0003676">
    <property type="term" value="F:nucleic acid binding"/>
    <property type="evidence" value="ECO:0007669"/>
    <property type="project" value="InterPro"/>
</dbReference>
<feature type="region of interest" description="Disordered" evidence="2">
    <location>
        <begin position="92"/>
        <end position="191"/>
    </location>
</feature>
<keyword evidence="4" id="KW-1185">Reference proteome</keyword>
<dbReference type="GeneID" id="109726294"/>
<evidence type="ECO:0000256" key="2">
    <source>
        <dbReference type="SAM" id="MobiDB-lite"/>
    </source>
</evidence>
<sequence length="217" mass="24137">MKLNAEDYASSYFTVERYRDAYSLNIKPLPAQEEWKKSDIGFSVLPPILARPAGRPRKKRIRGAGEMIKRKHKCARCGGFGHHARTCKNTVPVEGSSIQSKSKIRRKTSGSQQQEQDSEHAAAAISQQQKGKKRKRNSGSQQQELAQDVAEGSVPQQRGNTASSRKKRRKISGSQQRELDSQVAAETSQQQGVFHDRLLHSQQGSTISSIDANRLLG</sequence>
<evidence type="ECO:0000256" key="1">
    <source>
        <dbReference type="PROSITE-ProRule" id="PRU00047"/>
    </source>
</evidence>
<accession>A0A6P5GU51</accession>
<evidence type="ECO:0000313" key="4">
    <source>
        <dbReference type="Proteomes" id="UP000515123"/>
    </source>
</evidence>
<reference evidence="5" key="2">
    <citation type="submission" date="2025-08" db="UniProtKB">
        <authorList>
            <consortium name="RefSeq"/>
        </authorList>
    </citation>
    <scope>IDENTIFICATION</scope>
    <source>
        <tissue evidence="5">Leaf</tissue>
    </source>
</reference>
<evidence type="ECO:0000259" key="3">
    <source>
        <dbReference type="PROSITE" id="PS50158"/>
    </source>
</evidence>
<dbReference type="GO" id="GO:0008270">
    <property type="term" value="F:zinc ion binding"/>
    <property type="evidence" value="ECO:0007669"/>
    <property type="project" value="UniProtKB-KW"/>
</dbReference>
<dbReference type="InterPro" id="IPR001878">
    <property type="entry name" value="Znf_CCHC"/>
</dbReference>
<dbReference type="PROSITE" id="PS50158">
    <property type="entry name" value="ZF_CCHC"/>
    <property type="match status" value="1"/>
</dbReference>
<evidence type="ECO:0000313" key="5">
    <source>
        <dbReference type="RefSeq" id="XP_020111394.1"/>
    </source>
</evidence>
<feature type="domain" description="CCHC-type" evidence="3">
    <location>
        <begin position="73"/>
        <end position="89"/>
    </location>
</feature>
<keyword evidence="1" id="KW-0863">Zinc-finger</keyword>
<gene>
    <name evidence="5" type="primary">LOC109726294</name>
</gene>
<dbReference type="AlphaFoldDB" id="A0A6P5GU51"/>
<name>A0A6P5GU51_ANACO</name>